<dbReference type="Pfam" id="PF00459">
    <property type="entry name" value="Inositol_P"/>
    <property type="match status" value="1"/>
</dbReference>
<dbReference type="PANTHER" id="PTHR20854">
    <property type="entry name" value="INOSITOL MONOPHOSPHATASE"/>
    <property type="match status" value="1"/>
</dbReference>
<comment type="pathway">
    <text evidence="2 8">Polyol metabolism; myo-inositol biosynthesis; myo-inositol from D-glucose 6-phosphate: step 2/2.</text>
</comment>
<reference evidence="9" key="1">
    <citation type="submission" date="2022-01" db="EMBL/GenBank/DDBJ databases">
        <authorList>
            <person name="King R."/>
        </authorList>
    </citation>
    <scope>NUCLEOTIDE SEQUENCE</scope>
</reference>
<dbReference type="EC" id="3.1.3.25" evidence="8"/>
<evidence type="ECO:0000256" key="7">
    <source>
        <dbReference type="PIRSR" id="PIRSR600760-2"/>
    </source>
</evidence>
<evidence type="ECO:0000313" key="9">
    <source>
        <dbReference type="EMBL" id="CAG9761601.1"/>
    </source>
</evidence>
<dbReference type="OrthoDB" id="10254945at2759"/>
<dbReference type="Gene3D" id="3.30.540.10">
    <property type="entry name" value="Fructose-1,6-Bisphosphatase, subunit A, domain 1"/>
    <property type="match status" value="1"/>
</dbReference>
<dbReference type="InterPro" id="IPR020550">
    <property type="entry name" value="Inositol_monophosphatase_CS"/>
</dbReference>
<evidence type="ECO:0000256" key="3">
    <source>
        <dbReference type="ARBA" id="ARBA00009759"/>
    </source>
</evidence>
<organism evidence="9 10">
    <name type="scientific">Ceutorhynchus assimilis</name>
    <name type="common">cabbage seed weevil</name>
    <dbReference type="NCBI Taxonomy" id="467358"/>
    <lineage>
        <taxon>Eukaryota</taxon>
        <taxon>Metazoa</taxon>
        <taxon>Ecdysozoa</taxon>
        <taxon>Arthropoda</taxon>
        <taxon>Hexapoda</taxon>
        <taxon>Insecta</taxon>
        <taxon>Pterygota</taxon>
        <taxon>Neoptera</taxon>
        <taxon>Endopterygota</taxon>
        <taxon>Coleoptera</taxon>
        <taxon>Polyphaga</taxon>
        <taxon>Cucujiformia</taxon>
        <taxon>Curculionidae</taxon>
        <taxon>Ceutorhynchinae</taxon>
        <taxon>Ceutorhynchus</taxon>
    </lineage>
</organism>
<keyword evidence="6 7" id="KW-0460">Magnesium</keyword>
<evidence type="ECO:0000256" key="5">
    <source>
        <dbReference type="ARBA" id="ARBA00022801"/>
    </source>
</evidence>
<proteinExistence type="inferred from homology"/>
<sequence length="280" mass="31145">MSEVQSYMDFVLPLVLESGKELLTVKNIISEAKNGNDWDVVTIYDRKIENLLIDKIKMKYKDHKFIGEEESAAKNTISTLTDSPTWIIDPIDGTANFVKQMPITCISIGLTINREQVLGLIYNPYMDELFTALRGQGAYLNGNRITTSGETKINKCIFNYELSLAAHDGRLRELYMSRLTALIDVVSGIRSYGSAALGLCYVACGRIDAYQCDGLYPWDAAAGTLIVREAGGYVIDSSGKPFDLMNPNFLATSTETLSQQFMSIERSVDVSRLNINEKTV</sequence>
<dbReference type="InterPro" id="IPR033942">
    <property type="entry name" value="IMPase"/>
</dbReference>
<dbReference type="InterPro" id="IPR020552">
    <property type="entry name" value="Inositol_monoPase_Li-sen"/>
</dbReference>
<dbReference type="GO" id="GO:0008934">
    <property type="term" value="F:inositol monophosphate 1-phosphatase activity"/>
    <property type="evidence" value="ECO:0007669"/>
    <property type="project" value="InterPro"/>
</dbReference>
<dbReference type="FunFam" id="3.30.540.10:FF:000004">
    <property type="entry name" value="Inositol-1-monophosphatase"/>
    <property type="match status" value="1"/>
</dbReference>
<dbReference type="Gene3D" id="3.40.190.80">
    <property type="match status" value="1"/>
</dbReference>
<gene>
    <name evidence="9" type="ORF">CEUTPL_LOCUS2302</name>
</gene>
<comment type="similarity">
    <text evidence="3 8">Belongs to the inositol monophosphatase superfamily.</text>
</comment>
<evidence type="ECO:0000256" key="1">
    <source>
        <dbReference type="ARBA" id="ARBA00001946"/>
    </source>
</evidence>
<feature type="binding site" evidence="7">
    <location>
        <position position="68"/>
    </location>
    <ligand>
        <name>Mg(2+)</name>
        <dbReference type="ChEBI" id="CHEBI:18420"/>
        <label>1</label>
        <note>catalytic</note>
    </ligand>
</feature>
<dbReference type="GO" id="GO:0006020">
    <property type="term" value="P:inositol metabolic process"/>
    <property type="evidence" value="ECO:0007669"/>
    <property type="project" value="TreeGrafter"/>
</dbReference>
<evidence type="ECO:0000256" key="6">
    <source>
        <dbReference type="ARBA" id="ARBA00022842"/>
    </source>
</evidence>
<dbReference type="GO" id="GO:0046854">
    <property type="term" value="P:phosphatidylinositol phosphate biosynthetic process"/>
    <property type="evidence" value="ECO:0007669"/>
    <property type="project" value="InterPro"/>
</dbReference>
<dbReference type="GO" id="GO:0046872">
    <property type="term" value="F:metal ion binding"/>
    <property type="evidence" value="ECO:0007669"/>
    <property type="project" value="UniProtKB-KW"/>
</dbReference>
<dbReference type="CDD" id="cd01639">
    <property type="entry name" value="IMPase"/>
    <property type="match status" value="1"/>
</dbReference>
<name>A0A9N9QJU8_9CUCU</name>
<dbReference type="SUPFAM" id="SSF56655">
    <property type="entry name" value="Carbohydrate phosphatase"/>
    <property type="match status" value="1"/>
</dbReference>
<dbReference type="GO" id="GO:0007165">
    <property type="term" value="P:signal transduction"/>
    <property type="evidence" value="ECO:0007669"/>
    <property type="project" value="TreeGrafter"/>
</dbReference>
<keyword evidence="10" id="KW-1185">Reference proteome</keyword>
<evidence type="ECO:0000256" key="8">
    <source>
        <dbReference type="RuleBase" id="RU364068"/>
    </source>
</evidence>
<dbReference type="InterPro" id="IPR000760">
    <property type="entry name" value="Inositol_monophosphatase-like"/>
</dbReference>
<dbReference type="InterPro" id="IPR020583">
    <property type="entry name" value="Inositol_monoP_metal-BS"/>
</dbReference>
<dbReference type="AlphaFoldDB" id="A0A9N9QJU8"/>
<dbReference type="PRINTS" id="PR00377">
    <property type="entry name" value="IMPHPHTASES"/>
</dbReference>
<accession>A0A9N9QJU8</accession>
<comment type="cofactor">
    <cofactor evidence="1 7 8">
        <name>Mg(2+)</name>
        <dbReference type="ChEBI" id="CHEBI:18420"/>
    </cofactor>
</comment>
<dbReference type="PROSITE" id="PS00630">
    <property type="entry name" value="IMP_2"/>
    <property type="match status" value="1"/>
</dbReference>
<dbReference type="PROSITE" id="PS00629">
    <property type="entry name" value="IMP_1"/>
    <property type="match status" value="1"/>
</dbReference>
<comment type="catalytic activity">
    <reaction evidence="8">
        <text>a myo-inositol phosphate + H2O = myo-inositol + phosphate</text>
        <dbReference type="Rhea" id="RHEA:24056"/>
        <dbReference type="ChEBI" id="CHEBI:15377"/>
        <dbReference type="ChEBI" id="CHEBI:17268"/>
        <dbReference type="ChEBI" id="CHEBI:43474"/>
        <dbReference type="ChEBI" id="CHEBI:84139"/>
        <dbReference type="EC" id="3.1.3.25"/>
    </reaction>
</comment>
<dbReference type="PRINTS" id="PR00378">
    <property type="entry name" value="LIIMPHPHTASE"/>
</dbReference>
<feature type="binding site" evidence="7">
    <location>
        <position position="92"/>
    </location>
    <ligand>
        <name>Mg(2+)</name>
        <dbReference type="ChEBI" id="CHEBI:18420"/>
        <label>1</label>
        <note>catalytic</note>
    </ligand>
</feature>
<keyword evidence="5 8" id="KW-0378">Hydrolase</keyword>
<evidence type="ECO:0000256" key="2">
    <source>
        <dbReference type="ARBA" id="ARBA00005152"/>
    </source>
</evidence>
<feature type="binding site" evidence="7">
    <location>
        <position position="219"/>
    </location>
    <ligand>
        <name>Mg(2+)</name>
        <dbReference type="ChEBI" id="CHEBI:18420"/>
        <label>1</label>
        <note>catalytic</note>
    </ligand>
</feature>
<dbReference type="PANTHER" id="PTHR20854:SF25">
    <property type="entry name" value="INOSITOL-1-MONOPHOSPHATASE"/>
    <property type="match status" value="1"/>
</dbReference>
<dbReference type="EMBL" id="OU892286">
    <property type="protein sequence ID" value="CAG9761601.1"/>
    <property type="molecule type" value="Genomic_DNA"/>
</dbReference>
<keyword evidence="4 7" id="KW-0479">Metal-binding</keyword>
<dbReference type="Proteomes" id="UP001152799">
    <property type="component" value="Chromosome 10"/>
</dbReference>
<feature type="binding site" evidence="7">
    <location>
        <position position="89"/>
    </location>
    <ligand>
        <name>Mg(2+)</name>
        <dbReference type="ChEBI" id="CHEBI:18420"/>
        <label>1</label>
        <note>catalytic</note>
    </ligand>
</feature>
<feature type="binding site" evidence="7">
    <location>
        <position position="91"/>
    </location>
    <ligand>
        <name>Mg(2+)</name>
        <dbReference type="ChEBI" id="CHEBI:18420"/>
        <label>1</label>
        <note>catalytic</note>
    </ligand>
</feature>
<evidence type="ECO:0000313" key="10">
    <source>
        <dbReference type="Proteomes" id="UP001152799"/>
    </source>
</evidence>
<protein>
    <recommendedName>
        <fullName evidence="8">Inositol-1-monophosphatase</fullName>
        <ecNumber evidence="8">3.1.3.25</ecNumber>
    </recommendedName>
</protein>
<evidence type="ECO:0000256" key="4">
    <source>
        <dbReference type="ARBA" id="ARBA00022723"/>
    </source>
</evidence>